<evidence type="ECO:0000313" key="2">
    <source>
        <dbReference type="Proteomes" id="UP000487350"/>
    </source>
</evidence>
<dbReference type="InterPro" id="IPR027417">
    <property type="entry name" value="P-loop_NTPase"/>
</dbReference>
<evidence type="ECO:0000313" key="1">
    <source>
        <dbReference type="EMBL" id="MRD48078.1"/>
    </source>
</evidence>
<dbReference type="PANTHER" id="PTHR37816:SF1">
    <property type="entry name" value="TOXIN"/>
    <property type="match status" value="1"/>
</dbReference>
<reference evidence="1 2" key="1">
    <citation type="submission" date="2019-11" db="EMBL/GenBank/DDBJ databases">
        <title>Caenimonas koreensis gen. nov., sp. nov., isolated from activated sludge.</title>
        <authorList>
            <person name="Seung H.R."/>
        </authorList>
    </citation>
    <scope>NUCLEOTIDE SEQUENCE [LARGE SCALE GENOMIC DNA]</scope>
    <source>
        <strain evidence="1 2">EMB320</strain>
    </source>
</reference>
<comment type="caution">
    <text evidence="1">The sequence shown here is derived from an EMBL/GenBank/DDBJ whole genome shotgun (WGS) entry which is preliminary data.</text>
</comment>
<dbReference type="PANTHER" id="PTHR37816">
    <property type="entry name" value="YALI0E33011P"/>
    <property type="match status" value="1"/>
</dbReference>
<protein>
    <submittedName>
        <fullName evidence="1">Toxin</fullName>
    </submittedName>
</protein>
<organism evidence="1 2">
    <name type="scientific">Caenimonas koreensis DSM 17982</name>
    <dbReference type="NCBI Taxonomy" id="1121255"/>
    <lineage>
        <taxon>Bacteria</taxon>
        <taxon>Pseudomonadati</taxon>
        <taxon>Pseudomonadota</taxon>
        <taxon>Betaproteobacteria</taxon>
        <taxon>Burkholderiales</taxon>
        <taxon>Comamonadaceae</taxon>
        <taxon>Caenimonas</taxon>
    </lineage>
</organism>
<dbReference type="RefSeq" id="WP_153585408.1">
    <property type="nucleotide sequence ID" value="NZ_WJBU01000011.1"/>
</dbReference>
<dbReference type="Gene3D" id="3.40.50.300">
    <property type="entry name" value="P-loop containing nucleotide triphosphate hydrolases"/>
    <property type="match status" value="1"/>
</dbReference>
<sequence>MGLGDAQRIVIVGMAGAGKTTLGQRLAQLTAIPHTELDGLFWGPDWEPRLPAFHDDVRRVAAGERWITDGNYSTVRDILWPRAQLVVWLNLPFTTIFRRVLLRTVQRSFKGTQLWQGNRESWRRAFFSRESLLWWVIKHRARYQRQFSELRASGKFAGLAWIELKTPEEVEQFVAICR</sequence>
<name>A0A844B058_9BURK</name>
<dbReference type="Proteomes" id="UP000487350">
    <property type="component" value="Unassembled WGS sequence"/>
</dbReference>
<dbReference type="PRINTS" id="PR01100">
    <property type="entry name" value="SHIKIMTKNASE"/>
</dbReference>
<accession>A0A844B058</accession>
<gene>
    <name evidence="1" type="ORF">GHT07_12375</name>
</gene>
<dbReference type="SUPFAM" id="SSF52540">
    <property type="entry name" value="P-loop containing nucleoside triphosphate hydrolases"/>
    <property type="match status" value="1"/>
</dbReference>
<proteinExistence type="predicted"/>
<dbReference type="AlphaFoldDB" id="A0A844B058"/>
<dbReference type="EMBL" id="WJBU01000011">
    <property type="protein sequence ID" value="MRD48078.1"/>
    <property type="molecule type" value="Genomic_DNA"/>
</dbReference>
<dbReference type="InterPro" id="IPR052922">
    <property type="entry name" value="Cytidylate_Kinase-2"/>
</dbReference>
<keyword evidence="2" id="KW-1185">Reference proteome</keyword>
<dbReference type="OrthoDB" id="5296079at2"/>